<dbReference type="SUPFAM" id="SSF57535">
    <property type="entry name" value="Complement control module/SCR domain"/>
    <property type="match status" value="11"/>
</dbReference>
<dbReference type="CDD" id="cd00033">
    <property type="entry name" value="CCP"/>
    <property type="match status" value="7"/>
</dbReference>
<dbReference type="InterPro" id="IPR036465">
    <property type="entry name" value="vWFA_dom_sf"/>
</dbReference>
<dbReference type="PANTHER" id="PTHR45656">
    <property type="entry name" value="PROTEIN CBR-CLEC-78"/>
    <property type="match status" value="1"/>
</dbReference>
<dbReference type="Pfam" id="PF00092">
    <property type="entry name" value="VWA"/>
    <property type="match status" value="1"/>
</dbReference>
<dbReference type="EMBL" id="JAIWYP010000001">
    <property type="protein sequence ID" value="KAH3884214.1"/>
    <property type="molecule type" value="Genomic_DNA"/>
</dbReference>
<feature type="domain" description="Sushi" evidence="7">
    <location>
        <begin position="505"/>
        <end position="566"/>
    </location>
</feature>
<gene>
    <name evidence="8" type="ORF">DPMN_008189</name>
</gene>
<feature type="disulfide bond" evidence="4">
    <location>
        <begin position="235"/>
        <end position="262"/>
    </location>
</feature>
<feature type="non-terminal residue" evidence="8">
    <location>
        <position position="1"/>
    </location>
</feature>
<dbReference type="InterPro" id="IPR035976">
    <property type="entry name" value="Sushi/SCR/CCP_sf"/>
</dbReference>
<feature type="disulfide bond" evidence="4">
    <location>
        <begin position="839"/>
        <end position="866"/>
    </location>
</feature>
<dbReference type="Gene3D" id="3.40.50.410">
    <property type="entry name" value="von Willebrand factor, type A domain"/>
    <property type="match status" value="1"/>
</dbReference>
<evidence type="ECO:0000259" key="6">
    <source>
        <dbReference type="PROSITE" id="PS50234"/>
    </source>
</evidence>
<dbReference type="Pfam" id="PF00084">
    <property type="entry name" value="Sushi"/>
    <property type="match status" value="9"/>
</dbReference>
<dbReference type="InterPro" id="IPR000436">
    <property type="entry name" value="Sushi_SCR_CCP_dom"/>
</dbReference>
<dbReference type="Gene3D" id="2.10.70.10">
    <property type="entry name" value="Complement Module, domain 1"/>
    <property type="match status" value="7"/>
</dbReference>
<keyword evidence="1 5" id="KW-0732">Signal</keyword>
<feature type="domain" description="Sushi" evidence="7">
    <location>
        <begin position="811"/>
        <end position="868"/>
    </location>
</feature>
<dbReference type="Proteomes" id="UP000828390">
    <property type="component" value="Unassembled WGS sequence"/>
</dbReference>
<feature type="signal peptide" evidence="5">
    <location>
        <begin position="1"/>
        <end position="20"/>
    </location>
</feature>
<dbReference type="SUPFAM" id="SSF53300">
    <property type="entry name" value="vWA-like"/>
    <property type="match status" value="1"/>
</dbReference>
<feature type="domain" description="VWFA" evidence="6">
    <location>
        <begin position="34"/>
        <end position="206"/>
    </location>
</feature>
<feature type="chain" id="PRO_5039029548" evidence="5">
    <location>
        <begin position="21"/>
        <end position="988"/>
    </location>
</feature>
<dbReference type="SMART" id="SM00327">
    <property type="entry name" value="VWA"/>
    <property type="match status" value="1"/>
</dbReference>
<evidence type="ECO:0000259" key="7">
    <source>
        <dbReference type="PROSITE" id="PS50923"/>
    </source>
</evidence>
<dbReference type="InterPro" id="IPR051277">
    <property type="entry name" value="SEZ6_CSMD_C4BPB_Regulators"/>
</dbReference>
<evidence type="ECO:0000256" key="1">
    <source>
        <dbReference type="ARBA" id="ARBA00022729"/>
    </source>
</evidence>
<evidence type="ECO:0000313" key="8">
    <source>
        <dbReference type="EMBL" id="KAH3884214.1"/>
    </source>
</evidence>
<proteinExistence type="predicted"/>
<dbReference type="PROSITE" id="PS50234">
    <property type="entry name" value="VWFA"/>
    <property type="match status" value="1"/>
</dbReference>
<feature type="disulfide bond" evidence="4">
    <location>
        <begin position="660"/>
        <end position="687"/>
    </location>
</feature>
<evidence type="ECO:0000256" key="3">
    <source>
        <dbReference type="ARBA" id="ARBA00023157"/>
    </source>
</evidence>
<accession>A0A9D4MYS3</accession>
<comment type="caution">
    <text evidence="8">The sequence shown here is derived from an EMBL/GenBank/DDBJ whole genome shotgun (WGS) entry which is preliminary data.</text>
</comment>
<dbReference type="AlphaFoldDB" id="A0A9D4MYS3"/>
<feature type="domain" description="Sushi" evidence="7">
    <location>
        <begin position="207"/>
        <end position="264"/>
    </location>
</feature>
<dbReference type="CDD" id="cd01450">
    <property type="entry name" value="vWFA_subfamily_ECM"/>
    <property type="match status" value="1"/>
</dbReference>
<name>A0A9D4MYS3_DREPO</name>
<feature type="domain" description="Sushi" evidence="7">
    <location>
        <begin position="323"/>
        <end position="385"/>
    </location>
</feature>
<dbReference type="InterPro" id="IPR002035">
    <property type="entry name" value="VWF_A"/>
</dbReference>
<evidence type="ECO:0000256" key="2">
    <source>
        <dbReference type="ARBA" id="ARBA00022737"/>
    </source>
</evidence>
<dbReference type="PRINTS" id="PR00453">
    <property type="entry name" value="VWFADOMAIN"/>
</dbReference>
<reference evidence="8" key="2">
    <citation type="submission" date="2020-11" db="EMBL/GenBank/DDBJ databases">
        <authorList>
            <person name="McCartney M.A."/>
            <person name="Auch B."/>
            <person name="Kono T."/>
            <person name="Mallez S."/>
            <person name="Becker A."/>
            <person name="Gohl D.M."/>
            <person name="Silverstein K.A.T."/>
            <person name="Koren S."/>
            <person name="Bechman K.B."/>
            <person name="Herman A."/>
            <person name="Abrahante J.E."/>
            <person name="Garbe J."/>
        </authorList>
    </citation>
    <scope>NUCLEOTIDE SEQUENCE</scope>
    <source>
        <strain evidence="8">Duluth1</strain>
        <tissue evidence="8">Whole animal</tissue>
    </source>
</reference>
<keyword evidence="9" id="KW-1185">Reference proteome</keyword>
<reference evidence="8" key="1">
    <citation type="journal article" date="2019" name="bioRxiv">
        <title>The Genome of the Zebra Mussel, Dreissena polymorpha: A Resource for Invasive Species Research.</title>
        <authorList>
            <person name="McCartney M.A."/>
            <person name="Auch B."/>
            <person name="Kono T."/>
            <person name="Mallez S."/>
            <person name="Zhang Y."/>
            <person name="Obille A."/>
            <person name="Becker A."/>
            <person name="Abrahante J.E."/>
            <person name="Garbe J."/>
            <person name="Badalamenti J.P."/>
            <person name="Herman A."/>
            <person name="Mangelson H."/>
            <person name="Liachko I."/>
            <person name="Sullivan S."/>
            <person name="Sone E.D."/>
            <person name="Koren S."/>
            <person name="Silverstein K.A.T."/>
            <person name="Beckman K.B."/>
            <person name="Gohl D.M."/>
        </authorList>
    </citation>
    <scope>NUCLEOTIDE SEQUENCE</scope>
    <source>
        <strain evidence="8">Duluth1</strain>
        <tissue evidence="8">Whole animal</tissue>
    </source>
</reference>
<keyword evidence="3 4" id="KW-1015">Disulfide bond</keyword>
<evidence type="ECO:0000256" key="4">
    <source>
        <dbReference type="PROSITE-ProRule" id="PRU00302"/>
    </source>
</evidence>
<evidence type="ECO:0000256" key="5">
    <source>
        <dbReference type="SAM" id="SignalP"/>
    </source>
</evidence>
<keyword evidence="4" id="KW-0768">Sushi</keyword>
<sequence>MGRHLHVILCILIVLGGVHALPQPKVTECRSMMDLVLVVDGSDSITAADYQKQREALTDLARHLHLGPREARMGLVVYSSSIAQKVPLTDDRNVLLHETTNLIHPRDGTNTALGIATMRQLFNETGRPELPWVCIVITDGLSKDPPLTKMEATLAKEMGINMFAVGISHFIAEDELKNIASTPEQFMMLKTFDQLLTSLQKLMKVVCPCPPPPVVPFGFTDDGPRSIGSVRTYGCEPGYQAIGDPTITCTPMSIWSPLKFSCLACPDPPVEFGNGVVIQGLNLLGSVREYKCRDGFASSEPLISTCVAGPEGPSWTTPIAMCSACYAPAIPKNAHLPVPVTSGQVGQVVQFQCVPGFIPTGPVETTCINNKGVPMWSNPVHKCIACGPPPKVDFMVVSPEGGQLVNSIRLYKCIPGFHPTGPIEAICVGDKGATYWRFNGNKCIPCDNPPKLPNALLLVPGDNLVGTIREYQCLKGFQPTGPIKVICEAANGNVPIWTGPEHQCVACIAPPLIQNAILDPLGDTLVGSVRRYQCMKGFVATGPIEVGCITSTGGPMWTAPENTCITCTNPPILPNAILDLKGDNFVGNQRYYSCMEGFVPTVAGPIVIECLAEVMEGKGRAFWGPPSHFCIACPDPPPLNFALLEMGGSNLVGSSRKYVCDNDHFATGPIIITCLPSGQWSVPEHSCLACGPVPKVAYADVLPGMHTIGSVREYVCRPGYVPSQKPIIECIPGPAWTPVEFACVACPDPYPAKYAVLEPGDNLVGSVRRYTCLPGYLNTGDITSTCAVPQAITAGPSVVVPDWSTPVHFCKDCGEPFIVPNAQAIPATKTIGSQISYVCDKGYVPSAPPYSFCMQNAEWSPPEFKCIVKETKPESVKVIYEPVYIYVNKPVPVPVKVEKKKHPPHWLDKKPYPPMDKKKPPIYQRKTVDQVWPMKPEKSFDEMLMKEKPLHKPPKEKFYPIPPYNGYGYEKVHSPPIGYDFESYFDSD</sequence>
<organism evidence="8 9">
    <name type="scientific">Dreissena polymorpha</name>
    <name type="common">Zebra mussel</name>
    <name type="synonym">Mytilus polymorpha</name>
    <dbReference type="NCBI Taxonomy" id="45954"/>
    <lineage>
        <taxon>Eukaryota</taxon>
        <taxon>Metazoa</taxon>
        <taxon>Spiralia</taxon>
        <taxon>Lophotrochozoa</taxon>
        <taxon>Mollusca</taxon>
        <taxon>Bivalvia</taxon>
        <taxon>Autobranchia</taxon>
        <taxon>Heteroconchia</taxon>
        <taxon>Euheterodonta</taxon>
        <taxon>Imparidentia</taxon>
        <taxon>Neoheterodontei</taxon>
        <taxon>Myida</taxon>
        <taxon>Dreissenoidea</taxon>
        <taxon>Dreissenidae</taxon>
        <taxon>Dreissena</taxon>
    </lineage>
</organism>
<dbReference type="PANTHER" id="PTHR45656:SF4">
    <property type="entry name" value="PROTEIN CBR-CLEC-78"/>
    <property type="match status" value="1"/>
</dbReference>
<evidence type="ECO:0000313" key="9">
    <source>
        <dbReference type="Proteomes" id="UP000828390"/>
    </source>
</evidence>
<feature type="domain" description="Sushi" evidence="7">
    <location>
        <begin position="631"/>
        <end position="689"/>
    </location>
</feature>
<dbReference type="SMART" id="SM00032">
    <property type="entry name" value="CCP"/>
    <property type="match status" value="11"/>
</dbReference>
<comment type="caution">
    <text evidence="4">Lacks conserved residue(s) required for the propagation of feature annotation.</text>
</comment>
<dbReference type="PROSITE" id="PS50923">
    <property type="entry name" value="SUSHI"/>
    <property type="match status" value="5"/>
</dbReference>
<protein>
    <submittedName>
        <fullName evidence="8">Uncharacterized protein</fullName>
    </submittedName>
</protein>
<dbReference type="Gene3D" id="2.20.28.230">
    <property type="match status" value="2"/>
</dbReference>
<keyword evidence="2" id="KW-0677">Repeat</keyword>